<dbReference type="Proteomes" id="UP001300502">
    <property type="component" value="Unassembled WGS sequence"/>
</dbReference>
<accession>A0AAV9IJK4</accession>
<keyword evidence="3" id="KW-0697">Rotamase</keyword>
<dbReference type="PROSITE" id="PS50072">
    <property type="entry name" value="CSA_PPIASE_2"/>
    <property type="match status" value="1"/>
</dbReference>
<evidence type="ECO:0000313" key="7">
    <source>
        <dbReference type="Proteomes" id="UP001300502"/>
    </source>
</evidence>
<dbReference type="Gene3D" id="2.40.100.10">
    <property type="entry name" value="Cyclophilin-like"/>
    <property type="match status" value="1"/>
</dbReference>
<proteinExistence type="predicted"/>
<dbReference type="EMBL" id="JANCYU010000052">
    <property type="protein sequence ID" value="KAK4527522.1"/>
    <property type="molecule type" value="Genomic_DNA"/>
</dbReference>
<evidence type="ECO:0000259" key="5">
    <source>
        <dbReference type="PROSITE" id="PS50072"/>
    </source>
</evidence>
<dbReference type="Pfam" id="PF00160">
    <property type="entry name" value="Pro_isomerase"/>
    <property type="match status" value="1"/>
</dbReference>
<evidence type="ECO:0000256" key="2">
    <source>
        <dbReference type="ARBA" id="ARBA00023078"/>
    </source>
</evidence>
<evidence type="ECO:0000256" key="4">
    <source>
        <dbReference type="ARBA" id="ARBA00023235"/>
    </source>
</evidence>
<keyword evidence="7" id="KW-1185">Reference proteome</keyword>
<evidence type="ECO:0000256" key="1">
    <source>
        <dbReference type="ARBA" id="ARBA00013194"/>
    </source>
</evidence>
<evidence type="ECO:0000256" key="3">
    <source>
        <dbReference type="ARBA" id="ARBA00023110"/>
    </source>
</evidence>
<dbReference type="Gene3D" id="1.20.120.290">
    <property type="entry name" value="Oxygen-evolving enhancer protein 3 (PsbQ), four-helix up-down bundle"/>
    <property type="match status" value="1"/>
</dbReference>
<dbReference type="Pfam" id="PF21329">
    <property type="entry name" value="CYP38_PsbQ-like"/>
    <property type="match status" value="1"/>
</dbReference>
<keyword evidence="4" id="KW-0413">Isomerase</keyword>
<dbReference type="EC" id="5.2.1.8" evidence="1"/>
<dbReference type="GO" id="GO:0003755">
    <property type="term" value="F:peptidyl-prolyl cis-trans isomerase activity"/>
    <property type="evidence" value="ECO:0007669"/>
    <property type="project" value="UniProtKB-KW"/>
</dbReference>
<dbReference type="PANTHER" id="PTHR43246">
    <property type="entry name" value="PEPTIDYL-PROLYL CIS-TRANS ISOMERASE CYP38, CHLOROPLASTIC"/>
    <property type="match status" value="1"/>
</dbReference>
<evidence type="ECO:0000313" key="6">
    <source>
        <dbReference type="EMBL" id="KAK4527522.1"/>
    </source>
</evidence>
<dbReference type="SUPFAM" id="SSF50891">
    <property type="entry name" value="Cyclophilin-like"/>
    <property type="match status" value="1"/>
</dbReference>
<keyword evidence="2" id="KW-0793">Thylakoid</keyword>
<dbReference type="InterPro" id="IPR029000">
    <property type="entry name" value="Cyclophilin-like_dom_sf"/>
</dbReference>
<feature type="domain" description="PPIase cyclophilin-type" evidence="5">
    <location>
        <begin position="323"/>
        <end position="481"/>
    </location>
</feature>
<organism evidence="6 7">
    <name type="scientific">Galdieria yellowstonensis</name>
    <dbReference type="NCBI Taxonomy" id="3028027"/>
    <lineage>
        <taxon>Eukaryota</taxon>
        <taxon>Rhodophyta</taxon>
        <taxon>Bangiophyceae</taxon>
        <taxon>Galdieriales</taxon>
        <taxon>Galdieriaceae</taxon>
        <taxon>Galdieria</taxon>
    </lineage>
</organism>
<dbReference type="InterPro" id="IPR002130">
    <property type="entry name" value="Cyclophilin-type_PPIase_dom"/>
</dbReference>
<gene>
    <name evidence="6" type="ORF">GAYE_SCF40G5444</name>
</gene>
<dbReference type="AlphaFoldDB" id="A0AAV9IJK4"/>
<protein>
    <recommendedName>
        <fullName evidence="1">peptidylprolyl isomerase</fullName>
        <ecNumber evidence="1">5.2.1.8</ecNumber>
    </recommendedName>
</protein>
<comment type="caution">
    <text evidence="6">The sequence shown here is derived from an EMBL/GenBank/DDBJ whole genome shotgun (WGS) entry which is preliminary data.</text>
</comment>
<dbReference type="InterPro" id="IPR023222">
    <property type="entry name" value="PsbQ-like_dom_sf"/>
</dbReference>
<name>A0AAV9IJK4_9RHOD</name>
<dbReference type="InterPro" id="IPR044665">
    <property type="entry name" value="E_coli_cyclophilin_A-like"/>
</dbReference>
<reference evidence="6 7" key="1">
    <citation type="submission" date="2022-07" db="EMBL/GenBank/DDBJ databases">
        <title>Genome-wide signatures of adaptation to extreme environments.</title>
        <authorList>
            <person name="Cho C.H."/>
            <person name="Yoon H.S."/>
        </authorList>
    </citation>
    <scope>NUCLEOTIDE SEQUENCE [LARGE SCALE GENOMIC DNA]</scope>
    <source>
        <strain evidence="6 7">108.79 E11</strain>
    </source>
</reference>
<dbReference type="InterPro" id="IPR048563">
    <property type="entry name" value="CYP38_PsbQ-like"/>
</dbReference>
<sequence>MSRLGFSSFSCPFHQPKIIRVLYKRSANHTSCYYCLQKFTVRCIKVLELPFCFASWKMTKNTVCWRQVAKRALERTRFKKCSAIVDSPQGGDNCHSFQYRCLIPCLFFLFLNITSIPLVVRNDDAWQAQASVISDNTLLRRYIVTNGKAILRHALPVPVVDEPIKELQSTLELLLIDLHAPGKSGLSLAWKDIQKAEQILHKGEVEILLDTGKGHRDEAAVVLGDVDQLLGIIGDEIRMAKNSRKTKDWKNDIAAKTEISLDKVAQLEEWMVDGFPYSIPHKYDSLPRLKGRATVEMTITKGSTASDPQFRDKDGNPIGRSIRLVAVLDGYSAPLTSGNFLQALLNNVYQGATVVDKDPRFYLFVQPKQLFMDPQTHKPRRIPMEVLVDGDPYPIWGQTLESADLADLQPVLPMTAFGALAMAHSDENENDANSSFFIFLLDPRSEQARNKGGNIFNGNVATFGYIVQGLEYLAQISSGDTITHSRICSGMDKWELHSSSS</sequence>